<dbReference type="KEGG" id="ccin:107263967"/>
<reference evidence="2" key="1">
    <citation type="submission" date="2025-08" db="UniProtKB">
        <authorList>
            <consortium name="RefSeq"/>
        </authorList>
    </citation>
    <scope>IDENTIFICATION</scope>
</reference>
<dbReference type="GeneID" id="107263967"/>
<accession>A0AAJ7BJ35</accession>
<sequence length="108" mass="12265">MWHRFSLSTDLDCSKCRSHILVSDNVFPRVTERQTVSRRSSQVKASVGNRVYVDIILQALTVIRRSVTECPDCRAVTNLEQSRVIFQALLETPELVSAALYILRSLTV</sequence>
<proteinExistence type="predicted"/>
<organism evidence="1 2">
    <name type="scientific">Cephus cinctus</name>
    <name type="common">Wheat stem sawfly</name>
    <dbReference type="NCBI Taxonomy" id="211228"/>
    <lineage>
        <taxon>Eukaryota</taxon>
        <taxon>Metazoa</taxon>
        <taxon>Ecdysozoa</taxon>
        <taxon>Arthropoda</taxon>
        <taxon>Hexapoda</taxon>
        <taxon>Insecta</taxon>
        <taxon>Pterygota</taxon>
        <taxon>Neoptera</taxon>
        <taxon>Endopterygota</taxon>
        <taxon>Hymenoptera</taxon>
        <taxon>Cephoidea</taxon>
        <taxon>Cephidae</taxon>
        <taxon>Cephus</taxon>
    </lineage>
</organism>
<dbReference type="AlphaFoldDB" id="A0AAJ7BJ35"/>
<dbReference type="RefSeq" id="XP_015587198.1">
    <property type="nucleotide sequence ID" value="XM_015731712.2"/>
</dbReference>
<protein>
    <submittedName>
        <fullName evidence="2">Uncharacterized protein LOC107263967</fullName>
    </submittedName>
</protein>
<keyword evidence="1" id="KW-1185">Reference proteome</keyword>
<gene>
    <name evidence="2" type="primary">LOC107263967</name>
</gene>
<dbReference type="Proteomes" id="UP000694920">
    <property type="component" value="Unplaced"/>
</dbReference>
<evidence type="ECO:0000313" key="2">
    <source>
        <dbReference type="RefSeq" id="XP_015587198.1"/>
    </source>
</evidence>
<name>A0AAJ7BJ35_CEPCN</name>
<evidence type="ECO:0000313" key="1">
    <source>
        <dbReference type="Proteomes" id="UP000694920"/>
    </source>
</evidence>